<accession>A0AAV3Z9V7</accession>
<dbReference type="PANTHER" id="PTHR46769">
    <property type="entry name" value="POLYCYSTIC KIDNEY AND HEPATIC DISEASE 1 (AUTOSOMAL RECESSIVE)-LIKE 1"/>
    <property type="match status" value="1"/>
</dbReference>
<evidence type="ECO:0000313" key="3">
    <source>
        <dbReference type="Proteomes" id="UP000735302"/>
    </source>
</evidence>
<name>A0AAV3Z9V7_9GAST</name>
<dbReference type="EMBL" id="BLXT01002217">
    <property type="protein sequence ID" value="GFN92113.1"/>
    <property type="molecule type" value="Genomic_DNA"/>
</dbReference>
<gene>
    <name evidence="2" type="ORF">PoB_001861900</name>
</gene>
<dbReference type="InterPro" id="IPR052387">
    <property type="entry name" value="Fibrocystin"/>
</dbReference>
<dbReference type="PANTHER" id="PTHR46769:SF2">
    <property type="entry name" value="FIBROCYSTIN-L ISOFORM 2 PRECURSOR-RELATED"/>
    <property type="match status" value="1"/>
</dbReference>
<keyword evidence="1" id="KW-0732">Signal</keyword>
<evidence type="ECO:0000256" key="1">
    <source>
        <dbReference type="ARBA" id="ARBA00022729"/>
    </source>
</evidence>
<protein>
    <submittedName>
        <fullName evidence="2">Fibrocystin-l</fullName>
    </submittedName>
</protein>
<dbReference type="AlphaFoldDB" id="A0AAV3Z9V7"/>
<reference evidence="2 3" key="1">
    <citation type="journal article" date="2021" name="Elife">
        <title>Chloroplast acquisition without the gene transfer in kleptoplastic sea slugs, Plakobranchus ocellatus.</title>
        <authorList>
            <person name="Maeda T."/>
            <person name="Takahashi S."/>
            <person name="Yoshida T."/>
            <person name="Shimamura S."/>
            <person name="Takaki Y."/>
            <person name="Nagai Y."/>
            <person name="Toyoda A."/>
            <person name="Suzuki Y."/>
            <person name="Arimoto A."/>
            <person name="Ishii H."/>
            <person name="Satoh N."/>
            <person name="Nishiyama T."/>
            <person name="Hasebe M."/>
            <person name="Maruyama T."/>
            <person name="Minagawa J."/>
            <person name="Obokata J."/>
            <person name="Shigenobu S."/>
        </authorList>
    </citation>
    <scope>NUCLEOTIDE SEQUENCE [LARGE SCALE GENOMIC DNA]</scope>
</reference>
<evidence type="ECO:0000313" key="2">
    <source>
        <dbReference type="EMBL" id="GFN92113.1"/>
    </source>
</evidence>
<comment type="caution">
    <text evidence="2">The sequence shown here is derived from an EMBL/GenBank/DDBJ whole genome shotgun (WGS) entry which is preliminary data.</text>
</comment>
<sequence>MSNTSCCACVQACEMMGVAKFYSLTAWNCEKGAESVNAGAQQFRDFVLVSNDLAGYEGKLILDGPQFDENDGPGVFDSLIVASDPQLRGKSSAGGVVMPYMNGLIVKDTVFYNFDQSGKAAFKWARIDGTCGFLCGGFTTHTSGIELNNSPNIVRYDWESEGVIIDLDGTLVGSSNYKIVPCTPSLNSKKCENNTLVHVNVQACVCSDQIKLIRFSFNNIRPQSLLAHDAVFTSEFGTSYSPFAAKRITHKEGWAMVLMANTYYNFTFENGEQFTNISYDSVMSGFDVGDYLVFTQFADQKPDRIYLDGASQVHNMSDSMLSGPVSHGEWYYNVPDMTITYAVSRLSRKKRAVSSIADTDLSIDARIFRCYYRGCQPPPLPMEVELDPSHAEMWSDPATWVNLTASGVEPVDNEDLTIPQGL</sequence>
<organism evidence="2 3">
    <name type="scientific">Plakobranchus ocellatus</name>
    <dbReference type="NCBI Taxonomy" id="259542"/>
    <lineage>
        <taxon>Eukaryota</taxon>
        <taxon>Metazoa</taxon>
        <taxon>Spiralia</taxon>
        <taxon>Lophotrochozoa</taxon>
        <taxon>Mollusca</taxon>
        <taxon>Gastropoda</taxon>
        <taxon>Heterobranchia</taxon>
        <taxon>Euthyneura</taxon>
        <taxon>Panpulmonata</taxon>
        <taxon>Sacoglossa</taxon>
        <taxon>Placobranchoidea</taxon>
        <taxon>Plakobranchidae</taxon>
        <taxon>Plakobranchus</taxon>
    </lineage>
</organism>
<dbReference type="Proteomes" id="UP000735302">
    <property type="component" value="Unassembled WGS sequence"/>
</dbReference>
<keyword evidence="3" id="KW-1185">Reference proteome</keyword>
<proteinExistence type="predicted"/>